<evidence type="ECO:0000313" key="6">
    <source>
        <dbReference type="Proteomes" id="UP000321514"/>
    </source>
</evidence>
<dbReference type="InterPro" id="IPR029063">
    <property type="entry name" value="SAM-dependent_MTases_sf"/>
</dbReference>
<dbReference type="InterPro" id="IPR025714">
    <property type="entry name" value="Methyltranfer_dom"/>
</dbReference>
<feature type="domain" description="Methyltransferase" evidence="2">
    <location>
        <begin position="41"/>
        <end position="171"/>
    </location>
</feature>
<keyword evidence="5" id="KW-1185">Reference proteome</keyword>
<keyword evidence="4" id="KW-0489">Methyltransferase</keyword>
<dbReference type="GO" id="GO:0032259">
    <property type="term" value="P:methylation"/>
    <property type="evidence" value="ECO:0007669"/>
    <property type="project" value="UniProtKB-KW"/>
</dbReference>
<reference evidence="4 5" key="1">
    <citation type="submission" date="2016-10" db="EMBL/GenBank/DDBJ databases">
        <authorList>
            <person name="Varghese N."/>
            <person name="Submissions S."/>
        </authorList>
    </citation>
    <scope>NUCLEOTIDE SEQUENCE [LARGE SCALE GENOMIC DNA]</scope>
    <source>
        <strain evidence="4 5">DSM 16525</strain>
    </source>
</reference>
<gene>
    <name evidence="3" type="ORF">MFU01_56890</name>
    <name evidence="4" type="ORF">SAMN05443572_112298</name>
</gene>
<dbReference type="PANTHER" id="PTHR43861:SF3">
    <property type="entry name" value="PUTATIVE (AFU_ORTHOLOGUE AFUA_2G14390)-RELATED"/>
    <property type="match status" value="1"/>
</dbReference>
<name>A0A511TAZ9_MYXFU</name>
<evidence type="ECO:0000313" key="4">
    <source>
        <dbReference type="EMBL" id="SEU37994.1"/>
    </source>
</evidence>
<protein>
    <submittedName>
        <fullName evidence="4">Methyltransferase domain-containing protein</fullName>
    </submittedName>
</protein>
<dbReference type="Proteomes" id="UP000183760">
    <property type="component" value="Unassembled WGS sequence"/>
</dbReference>
<dbReference type="GO" id="GO:0008168">
    <property type="term" value="F:methyltransferase activity"/>
    <property type="evidence" value="ECO:0007669"/>
    <property type="project" value="UniProtKB-KW"/>
</dbReference>
<keyword evidence="1" id="KW-0808">Transferase</keyword>
<organism evidence="3 6">
    <name type="scientific">Myxococcus fulvus</name>
    <dbReference type="NCBI Taxonomy" id="33"/>
    <lineage>
        <taxon>Bacteria</taxon>
        <taxon>Pseudomonadati</taxon>
        <taxon>Myxococcota</taxon>
        <taxon>Myxococcia</taxon>
        <taxon>Myxococcales</taxon>
        <taxon>Cystobacterineae</taxon>
        <taxon>Myxococcaceae</taxon>
        <taxon>Myxococcus</taxon>
    </lineage>
</organism>
<evidence type="ECO:0000259" key="2">
    <source>
        <dbReference type="Pfam" id="PF13847"/>
    </source>
</evidence>
<accession>A0A511TAZ9</accession>
<dbReference type="Pfam" id="PF13847">
    <property type="entry name" value="Methyltransf_31"/>
    <property type="match status" value="1"/>
</dbReference>
<dbReference type="PANTHER" id="PTHR43861">
    <property type="entry name" value="TRANS-ACONITATE 2-METHYLTRANSFERASE-RELATED"/>
    <property type="match status" value="1"/>
</dbReference>
<dbReference type="Gene3D" id="3.40.50.150">
    <property type="entry name" value="Vaccinia Virus protein VP39"/>
    <property type="match status" value="1"/>
</dbReference>
<sequence>MSANPTKYQLGHSDEEMKRLEYQAGVFRPLTERLLRAAGLRPGMRVLDVGCGVGDVSFLIAELVGPSGEVVGIDGAALPLEWARRRAREQGLSQVRFEHHDLASLPRERPFDAVVERLVLVHQGEPLRFIHQMGEHLRPGGVLVCHEFDFTQQPVAYPPMPLLEQVSDWLTRAVRGMALRAQLGRELAALLREAGLQVEGGQSAGVLGVDGEEDADSLRVFSAGIRALLPAIERLGITRAEDVGIDTLEQRLRDEARAANGLFVPFTMIGVWARRPAST</sequence>
<dbReference type="EMBL" id="BJXR01000040">
    <property type="protein sequence ID" value="GEN10652.1"/>
    <property type="molecule type" value="Genomic_DNA"/>
</dbReference>
<dbReference type="CDD" id="cd02440">
    <property type="entry name" value="AdoMet_MTases"/>
    <property type="match status" value="1"/>
</dbReference>
<dbReference type="STRING" id="1334629.MFUL124B02_40135"/>
<evidence type="ECO:0000256" key="1">
    <source>
        <dbReference type="ARBA" id="ARBA00022679"/>
    </source>
</evidence>
<dbReference type="AlphaFoldDB" id="A0A511TAZ9"/>
<proteinExistence type="predicted"/>
<evidence type="ECO:0000313" key="3">
    <source>
        <dbReference type="EMBL" id="GEN10652.1"/>
    </source>
</evidence>
<dbReference type="EMBL" id="FOIB01000012">
    <property type="protein sequence ID" value="SEU37994.1"/>
    <property type="molecule type" value="Genomic_DNA"/>
</dbReference>
<reference evidence="3 6" key="2">
    <citation type="submission" date="2019-07" db="EMBL/GenBank/DDBJ databases">
        <title>Whole genome shotgun sequence of Myxococcus fulvus NBRC 100333.</title>
        <authorList>
            <person name="Hosoyama A."/>
            <person name="Uohara A."/>
            <person name="Ohji S."/>
            <person name="Ichikawa N."/>
        </authorList>
    </citation>
    <scope>NUCLEOTIDE SEQUENCE [LARGE SCALE GENOMIC DNA]</scope>
    <source>
        <strain evidence="3 6">NBRC 100333</strain>
    </source>
</reference>
<comment type="caution">
    <text evidence="3">The sequence shown here is derived from an EMBL/GenBank/DDBJ whole genome shotgun (WGS) entry which is preliminary data.</text>
</comment>
<dbReference type="Proteomes" id="UP000321514">
    <property type="component" value="Unassembled WGS sequence"/>
</dbReference>
<dbReference type="OrthoDB" id="9770485at2"/>
<dbReference type="SUPFAM" id="SSF53335">
    <property type="entry name" value="S-adenosyl-L-methionine-dependent methyltransferases"/>
    <property type="match status" value="1"/>
</dbReference>
<dbReference type="RefSeq" id="WP_083560658.1">
    <property type="nucleotide sequence ID" value="NZ_BJXR01000040.1"/>
</dbReference>
<evidence type="ECO:0000313" key="5">
    <source>
        <dbReference type="Proteomes" id="UP000183760"/>
    </source>
</evidence>